<keyword evidence="2" id="KW-0963">Cytoplasm</keyword>
<dbReference type="GO" id="GO:0003746">
    <property type="term" value="F:translation elongation factor activity"/>
    <property type="evidence" value="ECO:0007669"/>
    <property type="project" value="UniProtKB-KW"/>
</dbReference>
<reference evidence="7 8" key="1">
    <citation type="journal article" date="2015" name="Genome Announc.">
        <title>Draft Genome Sequence of Burkholderia sp. Strain PML1(12), an Ectomycorrhizosphere-Inhabiting Bacterium with Effective Mineral-Weathering Ability.</title>
        <authorList>
            <person name="Uroz S."/>
            <person name="Oger P."/>
        </authorList>
    </citation>
    <scope>NUCLEOTIDE SEQUENCE [LARGE SCALE GENOMIC DNA]</scope>
    <source>
        <strain evidence="8">PML1(12)</strain>
    </source>
</reference>
<evidence type="ECO:0000256" key="4">
    <source>
        <dbReference type="ARBA" id="ARBA00022917"/>
    </source>
</evidence>
<dbReference type="Pfam" id="PF00009">
    <property type="entry name" value="GTP_EFTU"/>
    <property type="match status" value="1"/>
</dbReference>
<keyword evidence="5" id="KW-0342">GTP-binding</keyword>
<evidence type="ECO:0000256" key="5">
    <source>
        <dbReference type="ARBA" id="ARBA00023134"/>
    </source>
</evidence>
<dbReference type="Gene3D" id="2.40.30.10">
    <property type="entry name" value="Translation factors"/>
    <property type="match status" value="1"/>
</dbReference>
<keyword evidence="7" id="KW-0251">Elongation factor</keyword>
<dbReference type="GO" id="GO:0001514">
    <property type="term" value="P:selenocysteine incorporation"/>
    <property type="evidence" value="ECO:0007669"/>
    <property type="project" value="InterPro"/>
</dbReference>
<dbReference type="PROSITE" id="PS00301">
    <property type="entry name" value="G_TR_1"/>
    <property type="match status" value="1"/>
</dbReference>
<dbReference type="SUPFAM" id="SSF50447">
    <property type="entry name" value="Translation proteins"/>
    <property type="match status" value="1"/>
</dbReference>
<evidence type="ECO:0000256" key="2">
    <source>
        <dbReference type="ARBA" id="ARBA00022490"/>
    </source>
</evidence>
<dbReference type="InterPro" id="IPR000795">
    <property type="entry name" value="T_Tr_GTP-bd_dom"/>
</dbReference>
<dbReference type="CDD" id="cd04171">
    <property type="entry name" value="SelB"/>
    <property type="match status" value="1"/>
</dbReference>
<dbReference type="PANTHER" id="PTHR42854">
    <property type="entry name" value="EUKARYOTIC TRANSLATION INITIATION FACTOR 2 SUBUNIT 3 FAMILY MEMBER"/>
    <property type="match status" value="1"/>
</dbReference>
<dbReference type="GO" id="GO:0005829">
    <property type="term" value="C:cytosol"/>
    <property type="evidence" value="ECO:0007669"/>
    <property type="project" value="TreeGrafter"/>
</dbReference>
<evidence type="ECO:0000259" key="6">
    <source>
        <dbReference type="PROSITE" id="PS51722"/>
    </source>
</evidence>
<dbReference type="GO" id="GO:0000049">
    <property type="term" value="F:tRNA binding"/>
    <property type="evidence" value="ECO:0007669"/>
    <property type="project" value="TreeGrafter"/>
</dbReference>
<dbReference type="RefSeq" id="WP_047846242.1">
    <property type="nucleotide sequence ID" value="NZ_AEJF01000064.1"/>
</dbReference>
<dbReference type="EMBL" id="AEJF01000064">
    <property type="protein sequence ID" value="KLU26582.1"/>
    <property type="molecule type" value="Genomic_DNA"/>
</dbReference>
<organism evidence="7 8">
    <name type="scientific">Caballeronia mineralivorans PML1(12)</name>
    <dbReference type="NCBI Taxonomy" id="908627"/>
    <lineage>
        <taxon>Bacteria</taxon>
        <taxon>Pseudomonadati</taxon>
        <taxon>Pseudomonadota</taxon>
        <taxon>Betaproteobacteria</taxon>
        <taxon>Burkholderiales</taxon>
        <taxon>Burkholderiaceae</taxon>
        <taxon>Caballeronia</taxon>
    </lineage>
</organism>
<dbReference type="PRINTS" id="PR00315">
    <property type="entry name" value="ELONGATNFCT"/>
</dbReference>
<keyword evidence="4" id="KW-0648">Protein biosynthesis</keyword>
<dbReference type="InterPro" id="IPR004535">
    <property type="entry name" value="Transl_elong_SelB"/>
</dbReference>
<evidence type="ECO:0000256" key="3">
    <source>
        <dbReference type="ARBA" id="ARBA00022741"/>
    </source>
</evidence>
<evidence type="ECO:0000313" key="8">
    <source>
        <dbReference type="Proteomes" id="UP000035963"/>
    </source>
</evidence>
<comment type="subcellular location">
    <subcellularLocation>
        <location evidence="1">Cytoplasm</location>
    </subcellularLocation>
</comment>
<dbReference type="PANTHER" id="PTHR42854:SF3">
    <property type="entry name" value="EUKARYOTIC TRANSLATION INITIATION FACTOR 2 SUBUNIT 3-RELATED"/>
    <property type="match status" value="1"/>
</dbReference>
<dbReference type="PROSITE" id="PS51722">
    <property type="entry name" value="G_TR_2"/>
    <property type="match status" value="1"/>
</dbReference>
<keyword evidence="3" id="KW-0547">Nucleotide-binding</keyword>
<dbReference type="GO" id="GO:0003924">
    <property type="term" value="F:GTPase activity"/>
    <property type="evidence" value="ECO:0007669"/>
    <property type="project" value="InterPro"/>
</dbReference>
<dbReference type="SUPFAM" id="SSF52540">
    <property type="entry name" value="P-loop containing nucleoside triphosphate hydrolases"/>
    <property type="match status" value="1"/>
</dbReference>
<protein>
    <submittedName>
        <fullName evidence="7">Translation elongation factor</fullName>
    </submittedName>
</protein>
<dbReference type="InterPro" id="IPR027417">
    <property type="entry name" value="P-loop_NTPase"/>
</dbReference>
<comment type="caution">
    <text evidence="7">The sequence shown here is derived from an EMBL/GenBank/DDBJ whole genome shotgun (WGS) entry which is preliminary data.</text>
</comment>
<evidence type="ECO:0000256" key="1">
    <source>
        <dbReference type="ARBA" id="ARBA00004496"/>
    </source>
</evidence>
<dbReference type="GO" id="GO:0035368">
    <property type="term" value="F:selenocysteine insertion sequence binding"/>
    <property type="evidence" value="ECO:0007669"/>
    <property type="project" value="TreeGrafter"/>
</dbReference>
<gene>
    <name evidence="7" type="ORF">EOS_08780</name>
</gene>
<dbReference type="NCBIfam" id="TIGR00475">
    <property type="entry name" value="selB"/>
    <property type="match status" value="1"/>
</dbReference>
<name>A0A0J1D1G8_9BURK</name>
<feature type="non-terminal residue" evidence="7">
    <location>
        <position position="225"/>
    </location>
</feature>
<dbReference type="InterPro" id="IPR009000">
    <property type="entry name" value="Transl_B-barrel_sf"/>
</dbReference>
<dbReference type="InterPro" id="IPR031157">
    <property type="entry name" value="G_TR_CS"/>
</dbReference>
<dbReference type="GO" id="GO:0016259">
    <property type="term" value="P:selenocysteine metabolic process"/>
    <property type="evidence" value="ECO:0007669"/>
    <property type="project" value="TreeGrafter"/>
</dbReference>
<dbReference type="Proteomes" id="UP000035963">
    <property type="component" value="Unassembled WGS sequence"/>
</dbReference>
<dbReference type="OrthoDB" id="9803139at2"/>
<dbReference type="AlphaFoldDB" id="A0A0J1D1G8"/>
<evidence type="ECO:0000313" key="7">
    <source>
        <dbReference type="EMBL" id="KLU26582.1"/>
    </source>
</evidence>
<dbReference type="Gene3D" id="3.40.50.300">
    <property type="entry name" value="P-loop containing nucleotide triphosphate hydrolases"/>
    <property type="match status" value="1"/>
</dbReference>
<feature type="domain" description="Tr-type G" evidence="6">
    <location>
        <begin position="1"/>
        <end position="173"/>
    </location>
</feature>
<accession>A0A0J1D1G8</accession>
<dbReference type="GO" id="GO:0005525">
    <property type="term" value="F:GTP binding"/>
    <property type="evidence" value="ECO:0007669"/>
    <property type="project" value="UniProtKB-KW"/>
</dbReference>
<sequence length="225" mass="23729">MIVGTAGHIDHGKTTLVRALSGVDTDRLKEEKARGISIELGYAYVPLDNGDVLGLIDVPGHEKLVHTMTAGASGIDYALLVIAADDGVMPQTREHLAILQLLGVKQGAIAVTKTDRVEPQRLREVRAEIAAFLAGSALQDAPLFDTNATLADDPGVAALNAHLRAAAAAWRLRRDDGLFRLAIDRVFTLAGQGTIVTGTVVSGRVSVGETMMLAPAGEPVRVRSI</sequence>
<proteinExistence type="predicted"/>
<keyword evidence="8" id="KW-1185">Reference proteome</keyword>
<dbReference type="InterPro" id="IPR050543">
    <property type="entry name" value="eIF2G"/>
</dbReference>